<evidence type="ECO:0008006" key="8">
    <source>
        <dbReference type="Google" id="ProtNLM"/>
    </source>
</evidence>
<dbReference type="Ensembl" id="ENSABRT00000013550.1">
    <property type="protein sequence ID" value="ENSABRP00000009498.1"/>
    <property type="gene ID" value="ENSABRG00000008494.1"/>
</dbReference>
<feature type="domain" description="Apple" evidence="5">
    <location>
        <begin position="30"/>
        <end position="112"/>
    </location>
</feature>
<evidence type="ECO:0000313" key="7">
    <source>
        <dbReference type="Proteomes" id="UP000694426"/>
    </source>
</evidence>
<dbReference type="SUPFAM" id="SSF57414">
    <property type="entry name" value="Hairpin loop containing domain-like"/>
    <property type="match status" value="1"/>
</dbReference>
<dbReference type="InterPro" id="IPR013806">
    <property type="entry name" value="Kringle-like"/>
</dbReference>
<dbReference type="SUPFAM" id="SSF57440">
    <property type="entry name" value="Kringle-like"/>
    <property type="match status" value="1"/>
</dbReference>
<evidence type="ECO:0000259" key="4">
    <source>
        <dbReference type="PROSITE" id="PS50070"/>
    </source>
</evidence>
<dbReference type="InterPro" id="IPR038178">
    <property type="entry name" value="Kringle_sf"/>
</dbReference>
<protein>
    <recommendedName>
        <fullName evidence="8">Apple domain-containing protein</fullName>
    </recommendedName>
</protein>
<dbReference type="Proteomes" id="UP000694426">
    <property type="component" value="Unplaced"/>
</dbReference>
<evidence type="ECO:0000256" key="3">
    <source>
        <dbReference type="PROSITE-ProRule" id="PRU00121"/>
    </source>
</evidence>
<keyword evidence="1 3" id="KW-0420">Kringle</keyword>
<dbReference type="PROSITE" id="PS50070">
    <property type="entry name" value="KRINGLE_2"/>
    <property type="match status" value="1"/>
</dbReference>
<dbReference type="Gene3D" id="2.40.20.10">
    <property type="entry name" value="Plasminogen Kringle 4"/>
    <property type="match status" value="1"/>
</dbReference>
<dbReference type="FunFam" id="3.50.4.10:FF:000027">
    <property type="entry name" value="Plasminogen"/>
    <property type="match status" value="1"/>
</dbReference>
<keyword evidence="7" id="KW-1185">Reference proteome</keyword>
<sequence>MLCGKGDLKSQILTAAFSFLMPGSFSSLVVKGDVLDDYLRTDGVWILTRNKQFYETNNEIECAEKCEAERNFNCRAFLFTRKKLQCLTLAENTKTTLTFSSTDSVLYEKRIYLLQCKRGIGKDYRGTEAKTWRGIPCQKWAEKTPHNPKYGLIYICLHVVLNLLQASPTSCA</sequence>
<evidence type="ECO:0000259" key="5">
    <source>
        <dbReference type="PROSITE" id="PS50948"/>
    </source>
</evidence>
<dbReference type="SMART" id="SM00130">
    <property type="entry name" value="KR"/>
    <property type="match status" value="1"/>
</dbReference>
<reference evidence="6" key="2">
    <citation type="submission" date="2025-09" db="UniProtKB">
        <authorList>
            <consortium name="Ensembl"/>
        </authorList>
    </citation>
    <scope>IDENTIFICATION</scope>
</reference>
<dbReference type="PROSITE" id="PS50948">
    <property type="entry name" value="PAN"/>
    <property type="match status" value="1"/>
</dbReference>
<dbReference type="GeneTree" id="ENSGT00940000155208"/>
<dbReference type="InterPro" id="IPR000001">
    <property type="entry name" value="Kringle"/>
</dbReference>
<dbReference type="AlphaFoldDB" id="A0A8B9BV68"/>
<keyword evidence="2" id="KW-1015">Disulfide bond</keyword>
<organism evidence="6 7">
    <name type="scientific">Anser brachyrhynchus</name>
    <name type="common">Pink-footed goose</name>
    <dbReference type="NCBI Taxonomy" id="132585"/>
    <lineage>
        <taxon>Eukaryota</taxon>
        <taxon>Metazoa</taxon>
        <taxon>Chordata</taxon>
        <taxon>Craniata</taxon>
        <taxon>Vertebrata</taxon>
        <taxon>Euteleostomi</taxon>
        <taxon>Archelosauria</taxon>
        <taxon>Archosauria</taxon>
        <taxon>Dinosauria</taxon>
        <taxon>Saurischia</taxon>
        <taxon>Theropoda</taxon>
        <taxon>Coelurosauria</taxon>
        <taxon>Aves</taxon>
        <taxon>Neognathae</taxon>
        <taxon>Galloanserae</taxon>
        <taxon>Anseriformes</taxon>
        <taxon>Anatidae</taxon>
        <taxon>Anserinae</taxon>
        <taxon>Anser</taxon>
    </lineage>
</organism>
<comment type="caution">
    <text evidence="3">Lacks conserved residue(s) required for the propagation of feature annotation.</text>
</comment>
<dbReference type="Gene3D" id="3.50.4.10">
    <property type="entry name" value="Hepatocyte Growth Factor"/>
    <property type="match status" value="1"/>
</dbReference>
<proteinExistence type="predicted"/>
<name>A0A8B9BV68_9AVES</name>
<accession>A0A8B9BV68</accession>
<evidence type="ECO:0000256" key="1">
    <source>
        <dbReference type="ARBA" id="ARBA00022572"/>
    </source>
</evidence>
<dbReference type="Pfam" id="PF00024">
    <property type="entry name" value="PAN_1"/>
    <property type="match status" value="1"/>
</dbReference>
<dbReference type="InterPro" id="IPR003609">
    <property type="entry name" value="Pan_app"/>
</dbReference>
<feature type="domain" description="Kringle" evidence="4">
    <location>
        <begin position="115"/>
        <end position="150"/>
    </location>
</feature>
<dbReference type="SMART" id="SM00473">
    <property type="entry name" value="PAN_AP"/>
    <property type="match status" value="1"/>
</dbReference>
<dbReference type="CDD" id="cd01099">
    <property type="entry name" value="PAN_AP_HGF"/>
    <property type="match status" value="1"/>
</dbReference>
<evidence type="ECO:0000256" key="2">
    <source>
        <dbReference type="ARBA" id="ARBA00023157"/>
    </source>
</evidence>
<reference evidence="6" key="1">
    <citation type="submission" date="2025-08" db="UniProtKB">
        <authorList>
            <consortium name="Ensembl"/>
        </authorList>
    </citation>
    <scope>IDENTIFICATION</scope>
</reference>
<evidence type="ECO:0000313" key="6">
    <source>
        <dbReference type="Ensembl" id="ENSABRP00000009498.1"/>
    </source>
</evidence>